<reference evidence="2 3" key="2">
    <citation type="submission" date="2019-09" db="EMBL/GenBank/DDBJ databases">
        <authorList>
            <person name="Jin C."/>
        </authorList>
    </citation>
    <scope>NUCLEOTIDE SEQUENCE [LARGE SCALE GENOMIC DNA]</scope>
    <source>
        <strain evidence="2 3">BN140078</strain>
    </source>
</reference>
<accession>A0A5B2VXA7</accession>
<dbReference type="EMBL" id="VUOC01000002">
    <property type="protein sequence ID" value="KAA2242836.1"/>
    <property type="molecule type" value="Genomic_DNA"/>
</dbReference>
<evidence type="ECO:0000313" key="2">
    <source>
        <dbReference type="EMBL" id="KAA2242836.1"/>
    </source>
</evidence>
<keyword evidence="3" id="KW-1185">Reference proteome</keyword>
<feature type="region of interest" description="Disordered" evidence="1">
    <location>
        <begin position="115"/>
        <end position="134"/>
    </location>
</feature>
<dbReference type="RefSeq" id="WP_149837712.1">
    <property type="nucleotide sequence ID" value="NZ_VUOC01000002.1"/>
</dbReference>
<dbReference type="AlphaFoldDB" id="A0A5B2VXA7"/>
<reference evidence="2 3" key="1">
    <citation type="submission" date="2019-09" db="EMBL/GenBank/DDBJ databases">
        <title>Chitinophaga ginsengihumi sp. nov., isolated from soil of ginseng rhizosphere.</title>
        <authorList>
            <person name="Lee J."/>
        </authorList>
    </citation>
    <scope>NUCLEOTIDE SEQUENCE [LARGE SCALE GENOMIC DNA]</scope>
    <source>
        <strain evidence="2 3">BN140078</strain>
    </source>
</reference>
<comment type="caution">
    <text evidence="2">The sequence shown here is derived from an EMBL/GenBank/DDBJ whole genome shotgun (WGS) entry which is preliminary data.</text>
</comment>
<dbReference type="Proteomes" id="UP000324611">
    <property type="component" value="Unassembled WGS sequence"/>
</dbReference>
<name>A0A5B2VXA7_9BACT</name>
<proteinExistence type="predicted"/>
<gene>
    <name evidence="2" type="ORF">F0L74_09920</name>
</gene>
<organism evidence="2 3">
    <name type="scientific">Chitinophaga agrisoli</name>
    <dbReference type="NCBI Taxonomy" id="2607653"/>
    <lineage>
        <taxon>Bacteria</taxon>
        <taxon>Pseudomonadati</taxon>
        <taxon>Bacteroidota</taxon>
        <taxon>Chitinophagia</taxon>
        <taxon>Chitinophagales</taxon>
        <taxon>Chitinophagaceae</taxon>
        <taxon>Chitinophaga</taxon>
    </lineage>
</organism>
<protein>
    <submittedName>
        <fullName evidence="2">Uncharacterized protein</fullName>
    </submittedName>
</protein>
<sequence>MTLHPLFAQIIAVFAAPLHQKTARQVQAVKEDKILVEDWIFEMGMFVAHLYKKSWGDRCICHRAAYPSCMFQEWCKDNYSYEYWPIWWAKLREVGQRGVVEAFIRSNESALSKQMDNYKKSSTTDTGLDTKTGR</sequence>
<evidence type="ECO:0000256" key="1">
    <source>
        <dbReference type="SAM" id="MobiDB-lite"/>
    </source>
</evidence>
<evidence type="ECO:0000313" key="3">
    <source>
        <dbReference type="Proteomes" id="UP000324611"/>
    </source>
</evidence>